<sequence>MSSLMSTISDDLLLEILLRLPDFRSIVQCACVSKRWFSTIRSSKTYFSHKFNQYHRQKRLDNKSSSSPCPFTLLITDIHYTIGSSAFSYEFFSERSKVFGYGQEKTLEFLPWNDNKFCVLWTWFEDLLLIELCKERSLYICNPFTKEYIKLPETPTSQICRRYALVVLRGDVNTSSNIVTSIKYKVVKISVDIENPILKSIIFHDFRLSIFSSETEQWNHSTIKFQIPVNVWYHHSSVVGSNGTIYFQYGTLEIQGILALNIYSQQCRMISLPSKDPRFQNPMIIGLVRGRVRVAHSKCFDEKKQLYGLIVWELVDHEDRDDKMISWKVVQFHNRIIWKFGCDILAFHPDDEDVFFYSHFNDKIEIEIFQCRILYRNYFRIKTLCHISNVSYFFLHEWKIIRAVPLLHPWWPTRISPI</sequence>
<dbReference type="EMBL" id="JAATIP010000288">
    <property type="protein sequence ID" value="KAF4353840.1"/>
    <property type="molecule type" value="Genomic_DNA"/>
</dbReference>
<dbReference type="Proteomes" id="UP000583929">
    <property type="component" value="Unassembled WGS sequence"/>
</dbReference>
<evidence type="ECO:0000313" key="5">
    <source>
        <dbReference type="Proteomes" id="UP000583929"/>
    </source>
</evidence>
<name>A0A7J6E7M0_CANSA</name>
<dbReference type="Proteomes" id="UP000525078">
    <property type="component" value="Unassembled WGS sequence"/>
</dbReference>
<reference evidence="4 5" key="1">
    <citation type="journal article" date="2020" name="bioRxiv">
        <title>Sequence and annotation of 42 cannabis genomes reveals extensive copy number variation in cannabinoid synthesis and pathogen resistance genes.</title>
        <authorList>
            <person name="Mckernan K.J."/>
            <person name="Helbert Y."/>
            <person name="Kane L.T."/>
            <person name="Ebling H."/>
            <person name="Zhang L."/>
            <person name="Liu B."/>
            <person name="Eaton Z."/>
            <person name="Mclaughlin S."/>
            <person name="Kingan S."/>
            <person name="Baybayan P."/>
            <person name="Concepcion G."/>
            <person name="Jordan M."/>
            <person name="Riva A."/>
            <person name="Barbazuk W."/>
            <person name="Harkins T."/>
        </authorList>
    </citation>
    <scope>NUCLEOTIDE SEQUENCE [LARGE SCALE GENOMIC DNA]</scope>
    <source>
        <strain evidence="4 5">cv. Jamaican Lion 4</strain>
        <strain evidence="2">Father</strain>
        <strain evidence="3">Mother</strain>
        <tissue evidence="3">Leaf</tissue>
    </source>
</reference>
<dbReference type="EMBL" id="JAATIQ010000657">
    <property type="protein sequence ID" value="KAF4348988.1"/>
    <property type="molecule type" value="Genomic_DNA"/>
</dbReference>
<dbReference type="SUPFAM" id="SSF81383">
    <property type="entry name" value="F-box domain"/>
    <property type="match status" value="1"/>
</dbReference>
<keyword evidence="5" id="KW-1185">Reference proteome</keyword>
<dbReference type="InterPro" id="IPR056592">
    <property type="entry name" value="Beta-prop_At3g26010-like"/>
</dbReference>
<dbReference type="InterPro" id="IPR055290">
    <property type="entry name" value="At3g26010-like"/>
</dbReference>
<accession>A0A7J6E7M0</accession>
<evidence type="ECO:0000259" key="1">
    <source>
        <dbReference type="SMART" id="SM00256"/>
    </source>
</evidence>
<dbReference type="PANTHER" id="PTHR35546">
    <property type="entry name" value="F-BOX PROTEIN INTERACTION DOMAIN PROTEIN-RELATED"/>
    <property type="match status" value="1"/>
</dbReference>
<evidence type="ECO:0000313" key="2">
    <source>
        <dbReference type="EMBL" id="KAF4348988.1"/>
    </source>
</evidence>
<dbReference type="Pfam" id="PF00646">
    <property type="entry name" value="F-box"/>
    <property type="match status" value="1"/>
</dbReference>
<dbReference type="AlphaFoldDB" id="A0A7J6E7M0"/>
<dbReference type="PANTHER" id="PTHR35546:SF130">
    <property type="entry name" value="EXPRESSED PROTEIN"/>
    <property type="match status" value="1"/>
</dbReference>
<dbReference type="InterPro" id="IPR001810">
    <property type="entry name" value="F-box_dom"/>
</dbReference>
<evidence type="ECO:0000313" key="3">
    <source>
        <dbReference type="EMBL" id="KAF4353840.1"/>
    </source>
</evidence>
<gene>
    <name evidence="3" type="ORF">F8388_009999</name>
    <name evidence="2" type="ORF">G4B88_025288</name>
</gene>
<comment type="caution">
    <text evidence="3">The sequence shown here is derived from an EMBL/GenBank/DDBJ whole genome shotgun (WGS) entry which is preliminary data.</text>
</comment>
<dbReference type="Pfam" id="PF24750">
    <property type="entry name" value="b-prop_At3g26010-like"/>
    <property type="match status" value="1"/>
</dbReference>
<dbReference type="SMART" id="SM00256">
    <property type="entry name" value="FBOX"/>
    <property type="match status" value="1"/>
</dbReference>
<protein>
    <recommendedName>
        <fullName evidence="1">F-box domain-containing protein</fullName>
    </recommendedName>
</protein>
<proteinExistence type="predicted"/>
<dbReference type="Gene3D" id="1.20.1280.50">
    <property type="match status" value="1"/>
</dbReference>
<dbReference type="InterPro" id="IPR036047">
    <property type="entry name" value="F-box-like_dom_sf"/>
</dbReference>
<feature type="domain" description="F-box" evidence="1">
    <location>
        <begin position="8"/>
        <end position="49"/>
    </location>
</feature>
<evidence type="ECO:0000313" key="4">
    <source>
        <dbReference type="Proteomes" id="UP000525078"/>
    </source>
</evidence>
<organism evidence="3 4">
    <name type="scientific">Cannabis sativa</name>
    <name type="common">Hemp</name>
    <name type="synonym">Marijuana</name>
    <dbReference type="NCBI Taxonomy" id="3483"/>
    <lineage>
        <taxon>Eukaryota</taxon>
        <taxon>Viridiplantae</taxon>
        <taxon>Streptophyta</taxon>
        <taxon>Embryophyta</taxon>
        <taxon>Tracheophyta</taxon>
        <taxon>Spermatophyta</taxon>
        <taxon>Magnoliopsida</taxon>
        <taxon>eudicotyledons</taxon>
        <taxon>Gunneridae</taxon>
        <taxon>Pentapetalae</taxon>
        <taxon>rosids</taxon>
        <taxon>fabids</taxon>
        <taxon>Rosales</taxon>
        <taxon>Cannabaceae</taxon>
        <taxon>Cannabis</taxon>
    </lineage>
</organism>